<dbReference type="AlphaFoldDB" id="A0A1S7TJ11"/>
<dbReference type="EMBL" id="FCNP01000001">
    <property type="protein sequence ID" value="CVI54319.1"/>
    <property type="molecule type" value="Genomic_DNA"/>
</dbReference>
<evidence type="ECO:0000256" key="3">
    <source>
        <dbReference type="PROSITE-ProRule" id="PRU00169"/>
    </source>
</evidence>
<dbReference type="SMART" id="SM00421">
    <property type="entry name" value="HTH_LUXR"/>
    <property type="match status" value="1"/>
</dbReference>
<dbReference type="InterPro" id="IPR000792">
    <property type="entry name" value="Tscrpt_reg_LuxR_C"/>
</dbReference>
<dbReference type="Proteomes" id="UP000192140">
    <property type="component" value="Unassembled WGS sequence"/>
</dbReference>
<gene>
    <name evidence="6" type="ORF">AGR7A_Cc10027</name>
</gene>
<accession>A0A1S7TJ11</accession>
<protein>
    <submittedName>
        <fullName evidence="6">Response regulator containing a CheY-like receiver domain and an HTH DNA-binding domain</fullName>
    </submittedName>
</protein>
<dbReference type="InterPro" id="IPR039420">
    <property type="entry name" value="WalR-like"/>
</dbReference>
<dbReference type="RefSeq" id="WP_080850796.1">
    <property type="nucleotide sequence ID" value="NZ_LT009775.1"/>
</dbReference>
<feature type="domain" description="HTH luxR-type" evidence="4">
    <location>
        <begin position="151"/>
        <end position="216"/>
    </location>
</feature>
<sequence>MSSPVSVPVSVAFVDDHPILLEGLVSLYSNKKDLKIVGQGHNAVDAIKITEQLSPDVIVVDLSMPGDSMAAIEVIVQTMPGTKVVIFTATSSIETAIKALNCGVSGYVLKGSSSTDLHDAIIAAHNGETYMTPGFATRVIMSMKATEARQKAIQQKRLSVREEQIVSYLMRGQTNREIARSLDISEKTVKHYMTILMQKLDVRNRVEAVLAAQKIGGSHDLLN</sequence>
<dbReference type="InterPro" id="IPR058245">
    <property type="entry name" value="NreC/VraR/RcsB-like_REC"/>
</dbReference>
<dbReference type="Gene3D" id="3.40.50.2300">
    <property type="match status" value="1"/>
</dbReference>
<evidence type="ECO:0000256" key="1">
    <source>
        <dbReference type="ARBA" id="ARBA00022553"/>
    </source>
</evidence>
<dbReference type="CDD" id="cd06170">
    <property type="entry name" value="LuxR_C_like"/>
    <property type="match status" value="1"/>
</dbReference>
<feature type="modified residue" description="4-aspartylphosphate" evidence="3">
    <location>
        <position position="61"/>
    </location>
</feature>
<name>A0A1S7TJ11_9HYPH</name>
<dbReference type="InterPro" id="IPR016032">
    <property type="entry name" value="Sig_transdc_resp-reg_C-effctor"/>
</dbReference>
<dbReference type="SMART" id="SM00448">
    <property type="entry name" value="REC"/>
    <property type="match status" value="1"/>
</dbReference>
<reference evidence="6" key="1">
    <citation type="submission" date="2016-01" db="EMBL/GenBank/DDBJ databases">
        <authorList>
            <person name="Regsiter A."/>
            <person name="william w."/>
        </authorList>
    </citation>
    <scope>NUCLEOTIDE SEQUENCE</scope>
    <source>
        <strain evidence="6">NCPPB 1641</strain>
    </source>
</reference>
<evidence type="ECO:0000313" key="7">
    <source>
        <dbReference type="Proteomes" id="UP000192140"/>
    </source>
</evidence>
<dbReference type="CDD" id="cd17535">
    <property type="entry name" value="REC_NarL-like"/>
    <property type="match status" value="1"/>
</dbReference>
<evidence type="ECO:0000259" key="5">
    <source>
        <dbReference type="PROSITE" id="PS50110"/>
    </source>
</evidence>
<dbReference type="PROSITE" id="PS50043">
    <property type="entry name" value="HTH_LUXR_2"/>
    <property type="match status" value="1"/>
</dbReference>
<evidence type="ECO:0000313" key="6">
    <source>
        <dbReference type="EMBL" id="CVI54319.1"/>
    </source>
</evidence>
<evidence type="ECO:0000259" key="4">
    <source>
        <dbReference type="PROSITE" id="PS50043"/>
    </source>
</evidence>
<dbReference type="PRINTS" id="PR00038">
    <property type="entry name" value="HTHLUXR"/>
</dbReference>
<dbReference type="GO" id="GO:0006355">
    <property type="term" value="P:regulation of DNA-templated transcription"/>
    <property type="evidence" value="ECO:0007669"/>
    <property type="project" value="InterPro"/>
</dbReference>
<dbReference type="InterPro" id="IPR011006">
    <property type="entry name" value="CheY-like_superfamily"/>
</dbReference>
<dbReference type="GO" id="GO:0000160">
    <property type="term" value="P:phosphorelay signal transduction system"/>
    <property type="evidence" value="ECO:0007669"/>
    <property type="project" value="InterPro"/>
</dbReference>
<dbReference type="SUPFAM" id="SSF52172">
    <property type="entry name" value="CheY-like"/>
    <property type="match status" value="1"/>
</dbReference>
<dbReference type="GO" id="GO:0003677">
    <property type="term" value="F:DNA binding"/>
    <property type="evidence" value="ECO:0007669"/>
    <property type="project" value="UniProtKB-KW"/>
</dbReference>
<dbReference type="PANTHER" id="PTHR43214">
    <property type="entry name" value="TWO-COMPONENT RESPONSE REGULATOR"/>
    <property type="match status" value="1"/>
</dbReference>
<dbReference type="Pfam" id="PF00196">
    <property type="entry name" value="GerE"/>
    <property type="match status" value="1"/>
</dbReference>
<organism evidence="6 7">
    <name type="scientific">Agrobacterium deltaense NCPPB 1641</name>
    <dbReference type="NCBI Taxonomy" id="1183425"/>
    <lineage>
        <taxon>Bacteria</taxon>
        <taxon>Pseudomonadati</taxon>
        <taxon>Pseudomonadota</taxon>
        <taxon>Alphaproteobacteria</taxon>
        <taxon>Hyphomicrobiales</taxon>
        <taxon>Rhizobiaceae</taxon>
        <taxon>Rhizobium/Agrobacterium group</taxon>
        <taxon>Agrobacterium</taxon>
    </lineage>
</organism>
<evidence type="ECO:0000256" key="2">
    <source>
        <dbReference type="ARBA" id="ARBA00023125"/>
    </source>
</evidence>
<dbReference type="Pfam" id="PF00072">
    <property type="entry name" value="Response_reg"/>
    <property type="match status" value="1"/>
</dbReference>
<dbReference type="InterPro" id="IPR001789">
    <property type="entry name" value="Sig_transdc_resp-reg_receiver"/>
</dbReference>
<comment type="caution">
    <text evidence="6">The sequence shown here is derived from an EMBL/GenBank/DDBJ whole genome shotgun (WGS) entry which is preliminary data.</text>
</comment>
<feature type="domain" description="Response regulatory" evidence="5">
    <location>
        <begin position="10"/>
        <end position="125"/>
    </location>
</feature>
<dbReference type="SUPFAM" id="SSF46894">
    <property type="entry name" value="C-terminal effector domain of the bipartite response regulators"/>
    <property type="match status" value="1"/>
</dbReference>
<keyword evidence="1 3" id="KW-0597">Phosphoprotein</keyword>
<dbReference type="PROSITE" id="PS50110">
    <property type="entry name" value="RESPONSE_REGULATORY"/>
    <property type="match status" value="1"/>
</dbReference>
<keyword evidence="2" id="KW-0238">DNA-binding</keyword>
<proteinExistence type="predicted"/>
<keyword evidence="7" id="KW-1185">Reference proteome</keyword>